<dbReference type="SUPFAM" id="SSF48726">
    <property type="entry name" value="Immunoglobulin"/>
    <property type="match status" value="1"/>
</dbReference>
<organism evidence="2 3">
    <name type="scientific">Albula goreensis</name>
    <dbReference type="NCBI Taxonomy" id="1534307"/>
    <lineage>
        <taxon>Eukaryota</taxon>
        <taxon>Metazoa</taxon>
        <taxon>Chordata</taxon>
        <taxon>Craniata</taxon>
        <taxon>Vertebrata</taxon>
        <taxon>Euteleostomi</taxon>
        <taxon>Actinopterygii</taxon>
        <taxon>Neopterygii</taxon>
        <taxon>Teleostei</taxon>
        <taxon>Albuliformes</taxon>
        <taxon>Albulidae</taxon>
        <taxon>Albula</taxon>
    </lineage>
</organism>
<accession>A0A8T3CUX4</accession>
<evidence type="ECO:0000313" key="2">
    <source>
        <dbReference type="EMBL" id="KAI1887831.1"/>
    </source>
</evidence>
<dbReference type="Gene3D" id="2.60.40.10">
    <property type="entry name" value="Immunoglobulins"/>
    <property type="match status" value="1"/>
</dbReference>
<evidence type="ECO:0000256" key="1">
    <source>
        <dbReference type="SAM" id="Phobius"/>
    </source>
</evidence>
<keyword evidence="1" id="KW-0472">Membrane</keyword>
<dbReference type="InterPro" id="IPR036179">
    <property type="entry name" value="Ig-like_dom_sf"/>
</dbReference>
<gene>
    <name evidence="2" type="ORF">AGOR_G00194490</name>
</gene>
<keyword evidence="1" id="KW-0812">Transmembrane</keyword>
<sequence>MQLNLHPNGSLTIINIRTRDAGMYSVQISDNGDGHLLEYNVTVLPASTLPNRTTPNAPTASPPEDKGFQWWYGLLIAIGVIIIGGGIIVYVFRHRCGIIACLFQHRPSHEGGRTGHEWEERPGLWEKLCCQVTSQQGINATRYSPAQRIEMSDLGNNRSVC</sequence>
<comment type="caution">
    <text evidence="2">The sequence shown here is derived from an EMBL/GenBank/DDBJ whole genome shotgun (WGS) entry which is preliminary data.</text>
</comment>
<keyword evidence="1" id="KW-1133">Transmembrane helix</keyword>
<evidence type="ECO:0000313" key="3">
    <source>
        <dbReference type="Proteomes" id="UP000829720"/>
    </source>
</evidence>
<name>A0A8T3CUX4_9TELE</name>
<protein>
    <submittedName>
        <fullName evidence="2">Uncharacterized protein</fullName>
    </submittedName>
</protein>
<dbReference type="Proteomes" id="UP000829720">
    <property type="component" value="Unassembled WGS sequence"/>
</dbReference>
<dbReference type="EMBL" id="JAERUA010000018">
    <property type="protein sequence ID" value="KAI1887831.1"/>
    <property type="molecule type" value="Genomic_DNA"/>
</dbReference>
<keyword evidence="3" id="KW-1185">Reference proteome</keyword>
<proteinExistence type="predicted"/>
<dbReference type="AlphaFoldDB" id="A0A8T3CUX4"/>
<reference evidence="2" key="1">
    <citation type="submission" date="2021-01" db="EMBL/GenBank/DDBJ databases">
        <authorList>
            <person name="Zahm M."/>
            <person name="Roques C."/>
            <person name="Cabau C."/>
            <person name="Klopp C."/>
            <person name="Donnadieu C."/>
            <person name="Jouanno E."/>
            <person name="Lampietro C."/>
            <person name="Louis A."/>
            <person name="Herpin A."/>
            <person name="Echchiki A."/>
            <person name="Berthelot C."/>
            <person name="Parey E."/>
            <person name="Roest-Crollius H."/>
            <person name="Braasch I."/>
            <person name="Postlethwait J."/>
            <person name="Bobe J."/>
            <person name="Montfort J."/>
            <person name="Bouchez O."/>
            <person name="Begum T."/>
            <person name="Mejri S."/>
            <person name="Adams A."/>
            <person name="Chen W.-J."/>
            <person name="Guiguen Y."/>
        </authorList>
    </citation>
    <scope>NUCLEOTIDE SEQUENCE</scope>
    <source>
        <tissue evidence="2">Blood</tissue>
    </source>
</reference>
<dbReference type="InterPro" id="IPR013783">
    <property type="entry name" value="Ig-like_fold"/>
</dbReference>
<feature type="transmembrane region" description="Helical" evidence="1">
    <location>
        <begin position="70"/>
        <end position="92"/>
    </location>
</feature>